<dbReference type="GO" id="GO:0008270">
    <property type="term" value="F:zinc ion binding"/>
    <property type="evidence" value="ECO:0007669"/>
    <property type="project" value="UniProtKB-UniRule"/>
</dbReference>
<dbReference type="HAMAP" id="MF_01871">
    <property type="entry name" value="DabA"/>
    <property type="match status" value="1"/>
</dbReference>
<dbReference type="AlphaFoldDB" id="A0A0W0TXM0"/>
<dbReference type="STRING" id="45065.Lgee_1068"/>
<organism evidence="2 3">
    <name type="scientific">Legionella geestiana</name>
    <dbReference type="NCBI Taxonomy" id="45065"/>
    <lineage>
        <taxon>Bacteria</taxon>
        <taxon>Pseudomonadati</taxon>
        <taxon>Pseudomonadota</taxon>
        <taxon>Gammaproteobacteria</taxon>
        <taxon>Legionellales</taxon>
        <taxon>Legionellaceae</taxon>
        <taxon>Legionella</taxon>
    </lineage>
</organism>
<keyword evidence="3" id="KW-1185">Reference proteome</keyword>
<comment type="cofactor">
    <cofactor evidence="1">
        <name>Zn(2+)</name>
        <dbReference type="ChEBI" id="CHEBI:29105"/>
    </cofactor>
</comment>
<dbReference type="PANTHER" id="PTHR38344:SF1">
    <property type="entry name" value="INORGANIC CARBON TRANSPORTER SUBUNIT DABA-RELATED"/>
    <property type="match status" value="1"/>
</dbReference>
<protein>
    <recommendedName>
        <fullName evidence="1">Probable inorganic carbon transporter subunit DabA</fullName>
    </recommendedName>
</protein>
<evidence type="ECO:0000256" key="1">
    <source>
        <dbReference type="HAMAP-Rule" id="MF_01871"/>
    </source>
</evidence>
<feature type="binding site" evidence="1">
    <location>
        <position position="275"/>
    </location>
    <ligand>
        <name>Zn(2+)</name>
        <dbReference type="ChEBI" id="CHEBI:29105"/>
    </ligand>
</feature>
<comment type="function">
    <text evidence="1">Part of an energy-coupled inorganic carbon pump.</text>
</comment>
<feature type="binding site" evidence="1">
    <location>
        <position position="455"/>
    </location>
    <ligand>
        <name>Zn(2+)</name>
        <dbReference type="ChEBI" id="CHEBI:29105"/>
    </ligand>
</feature>
<keyword evidence="1" id="KW-0813">Transport</keyword>
<comment type="subunit">
    <text evidence="1">Forms a complex with DabB.</text>
</comment>
<evidence type="ECO:0000313" key="2">
    <source>
        <dbReference type="EMBL" id="KTD00156.1"/>
    </source>
</evidence>
<reference evidence="2 3" key="1">
    <citation type="submission" date="2015-11" db="EMBL/GenBank/DDBJ databases">
        <title>Genomic analysis of 38 Legionella species identifies large and diverse effector repertoires.</title>
        <authorList>
            <person name="Burstein D."/>
            <person name="Amaro F."/>
            <person name="Zusman T."/>
            <person name="Lifshitz Z."/>
            <person name="Cohen O."/>
            <person name="Gilbert J.A."/>
            <person name="Pupko T."/>
            <person name="Shuman H.A."/>
            <person name="Segal G."/>
        </authorList>
    </citation>
    <scope>NUCLEOTIDE SEQUENCE [LARGE SCALE GENOMIC DNA]</scope>
    <source>
        <strain evidence="2 3">ATCC 49504</strain>
    </source>
</reference>
<sequence>MSTAVSCMQQPKTALHSVASEPDSLERLIEEAARVVPVVWPLQTFIANNPLQGLEGEAFSEALSQTLTVPMPANTHEAERLDAINAQCIKWCSALLDTEQATIPLPWREEGLYPAFQKLVTYDATVHQHKASRKAWLKALPLNARDAVRHCLDTLGVAKALEPAFISEHFSALPGWAGRIKWQEQQQRSENAPEAPARLIDFLAMRLVLTCMLWPDILQTWTPESPASAPHHVLKTLESHETRYRDNLLKALLETGKTSQPEAGRPDVQCVFCIDVRSEPLRRAIESLGRYETFGFAGFFGLPVRVHATHTNTLKVCCPVLLQPAHTVHEHPLFINEAAEKTHFFSKSLATHLKNAFQSLKYNFSTPFTLAEFLGPWCGLHLLIKSLMPKTESRLCDILNRAFVKNPDTKPIFEGEEVQDAFGLTFEEQLNSAENILRLMSLDTHFAKIILLCGHGGSTVNNPYASALDCGACGGNHGFTNAKMLAAILNKPEIRGALEDRGIHIPLDTVFYGACHDTTTDTVNLFLSRETRVVYPDILEKLMEDLHSAKIAVNEERAKKLECNANAADIEQRSQDWSETRPEWGLASNAAFIAAPRHLTRTLHLDGRCFLHSYDWTKDPGGTRLETILTAPLVVAQWINAQYLFSSIDNARFGSGSKITHNVTGKFGIMQGNASDLMHGLPLQSVARDDERLFHTPQRLQAFINAKASTVLAIVKKHKTLHQLAANAWIFFYVLDSVDGSVYLIKNGEQGLFCEPIAA</sequence>
<evidence type="ECO:0000313" key="3">
    <source>
        <dbReference type="Proteomes" id="UP000054785"/>
    </source>
</evidence>
<dbReference type="PATRIC" id="fig|45065.4.peg.1142"/>
<dbReference type="EMBL" id="LNYC01000037">
    <property type="protein sequence ID" value="KTD00156.1"/>
    <property type="molecule type" value="Genomic_DNA"/>
</dbReference>
<name>A0A0W0TXM0_9GAMM</name>
<dbReference type="InterPro" id="IPR018752">
    <property type="entry name" value="DabA"/>
</dbReference>
<dbReference type="OrthoDB" id="9805101at2"/>
<dbReference type="PANTHER" id="PTHR38344">
    <property type="entry name" value="UPF0753 PROTEIN AQ_863"/>
    <property type="match status" value="1"/>
</dbReference>
<keyword evidence="1" id="KW-1003">Cell membrane</keyword>
<proteinExistence type="inferred from homology"/>
<keyword evidence="1" id="KW-0862">Zinc</keyword>
<dbReference type="Pfam" id="PF10070">
    <property type="entry name" value="DabA"/>
    <property type="match status" value="2"/>
</dbReference>
<dbReference type="Proteomes" id="UP000054785">
    <property type="component" value="Unassembled WGS sequence"/>
</dbReference>
<gene>
    <name evidence="1" type="primary">dabA</name>
    <name evidence="2" type="ORF">Lgee_1068</name>
</gene>
<feature type="binding site" evidence="1">
    <location>
        <position position="470"/>
    </location>
    <ligand>
        <name>Zn(2+)</name>
        <dbReference type="ChEBI" id="CHEBI:29105"/>
    </ligand>
</feature>
<feature type="binding site" evidence="1">
    <location>
        <position position="273"/>
    </location>
    <ligand>
        <name>Zn(2+)</name>
        <dbReference type="ChEBI" id="CHEBI:29105"/>
    </ligand>
</feature>
<dbReference type="GO" id="GO:0005886">
    <property type="term" value="C:plasma membrane"/>
    <property type="evidence" value="ECO:0007669"/>
    <property type="project" value="UniProtKB-SubCell"/>
</dbReference>
<dbReference type="RefSeq" id="WP_051550986.1">
    <property type="nucleotide sequence ID" value="NZ_CAAAHN010000001.1"/>
</dbReference>
<comment type="caution">
    <text evidence="2">The sequence shown here is derived from an EMBL/GenBank/DDBJ whole genome shotgun (WGS) entry which is preliminary data.</text>
</comment>
<accession>A0A0W0TXM0</accession>
<comment type="similarity">
    <text evidence="1">Belongs to the inorganic carbon transporter (TC 9.A.2) DabA family.</text>
</comment>
<keyword evidence="1" id="KW-0472">Membrane</keyword>
<keyword evidence="1" id="KW-0479">Metal-binding</keyword>
<comment type="subcellular location">
    <subcellularLocation>
        <location evidence="1">Cell membrane</location>
        <topology evidence="1">Peripheral membrane protein</topology>
    </subcellularLocation>
</comment>